<dbReference type="OrthoDB" id="5295702at2"/>
<gene>
    <name evidence="4" type="ORF">SAMN05216272_11184</name>
</gene>
<evidence type="ECO:0000256" key="1">
    <source>
        <dbReference type="ARBA" id="ARBA00005125"/>
    </source>
</evidence>
<comment type="pathway">
    <text evidence="1">Bacterial outer membrane biogenesis; LPS O-antigen biosynthesis.</text>
</comment>
<evidence type="ECO:0000259" key="3">
    <source>
        <dbReference type="Pfam" id="PF01370"/>
    </source>
</evidence>
<dbReference type="SUPFAM" id="SSF51735">
    <property type="entry name" value="NAD(P)-binding Rossmann-fold domains"/>
    <property type="match status" value="1"/>
</dbReference>
<organism evidence="4 5">
    <name type="scientific">Pseudomonas panipatensis</name>
    <dbReference type="NCBI Taxonomy" id="428992"/>
    <lineage>
        <taxon>Bacteria</taxon>
        <taxon>Pseudomonadati</taxon>
        <taxon>Pseudomonadota</taxon>
        <taxon>Gammaproteobacteria</taxon>
        <taxon>Pseudomonadales</taxon>
        <taxon>Pseudomonadaceae</taxon>
        <taxon>Pseudomonas</taxon>
    </lineage>
</organism>
<dbReference type="PANTHER" id="PTHR43000">
    <property type="entry name" value="DTDP-D-GLUCOSE 4,6-DEHYDRATASE-RELATED"/>
    <property type="match status" value="1"/>
</dbReference>
<dbReference type="Gene3D" id="3.40.50.720">
    <property type="entry name" value="NAD(P)-binding Rossmann-like Domain"/>
    <property type="match status" value="1"/>
</dbReference>
<dbReference type="RefSeq" id="WP_090266713.1">
    <property type="nucleotide sequence ID" value="NZ_FNDS01000011.1"/>
</dbReference>
<accession>A0A1G8LEA6</accession>
<dbReference type="EMBL" id="FNDS01000011">
    <property type="protein sequence ID" value="SDI53570.1"/>
    <property type="molecule type" value="Genomic_DNA"/>
</dbReference>
<feature type="domain" description="NAD-dependent epimerase/dehydratase" evidence="3">
    <location>
        <begin position="5"/>
        <end position="239"/>
    </location>
</feature>
<dbReference type="Pfam" id="PF01370">
    <property type="entry name" value="Epimerase"/>
    <property type="match status" value="1"/>
</dbReference>
<dbReference type="Proteomes" id="UP000199636">
    <property type="component" value="Unassembled WGS sequence"/>
</dbReference>
<protein>
    <submittedName>
        <fullName evidence="4">UDP-glucose 4-epimerase</fullName>
    </submittedName>
</protein>
<keyword evidence="5" id="KW-1185">Reference proteome</keyword>
<evidence type="ECO:0000313" key="5">
    <source>
        <dbReference type="Proteomes" id="UP000199636"/>
    </source>
</evidence>
<reference evidence="5" key="1">
    <citation type="submission" date="2016-10" db="EMBL/GenBank/DDBJ databases">
        <authorList>
            <person name="Varghese N."/>
            <person name="Submissions S."/>
        </authorList>
    </citation>
    <scope>NUCLEOTIDE SEQUENCE [LARGE SCALE GENOMIC DNA]</scope>
    <source>
        <strain evidence="5">CCM 7469</strain>
    </source>
</reference>
<dbReference type="InterPro" id="IPR001509">
    <property type="entry name" value="Epimerase_deHydtase"/>
</dbReference>
<dbReference type="InterPro" id="IPR036291">
    <property type="entry name" value="NAD(P)-bd_dom_sf"/>
</dbReference>
<comment type="similarity">
    <text evidence="2">Belongs to the NAD(P)-dependent epimerase/dehydratase family.</text>
</comment>
<evidence type="ECO:0000256" key="2">
    <source>
        <dbReference type="ARBA" id="ARBA00007637"/>
    </source>
</evidence>
<dbReference type="AlphaFoldDB" id="A0A1G8LEA6"/>
<name>A0A1G8LEA6_9PSED</name>
<sequence length="308" mass="33272">MKRLLITGGAGMIGRRVTAAWVRAGGEAAVFDDLSSGLPMPAAATLSLRGDIRDGEALSRLCRDFRPQAIMHLAAVHHIPTCEQRRRHCLEVNVAGTEQVLQVAEEAGVRRIVLASSGAVYAWSDGALGEQASALDACDNYALSKLSNERQLRFWCERGAGVGRVARIFNSIAHDDPNGHLIPEVLAQLGASGGAEAEVRLGNLSPRRDYLHADDVAQGLLALLGDSRADQPYDVFNLCTGVEHSVEQLVAEIGRALGRQVRIRVDDSRRRRVDRPSQLGDPSRAAALLGWRAQLDFPAAIRRVLSPA</sequence>
<dbReference type="Gene3D" id="3.90.25.10">
    <property type="entry name" value="UDP-galactose 4-epimerase, domain 1"/>
    <property type="match status" value="1"/>
</dbReference>
<dbReference type="STRING" id="428992.SAMN05216272_11184"/>
<proteinExistence type="inferred from homology"/>
<evidence type="ECO:0000313" key="4">
    <source>
        <dbReference type="EMBL" id="SDI53570.1"/>
    </source>
</evidence>